<name>A0A0F9A937_9ZZZZ</name>
<reference evidence="1" key="1">
    <citation type="journal article" date="2015" name="Nature">
        <title>Complex archaea that bridge the gap between prokaryotes and eukaryotes.</title>
        <authorList>
            <person name="Spang A."/>
            <person name="Saw J.H."/>
            <person name="Jorgensen S.L."/>
            <person name="Zaremba-Niedzwiedzka K."/>
            <person name="Martijn J."/>
            <person name="Lind A.E."/>
            <person name="van Eijk R."/>
            <person name="Schleper C."/>
            <person name="Guy L."/>
            <person name="Ettema T.J."/>
        </authorList>
    </citation>
    <scope>NUCLEOTIDE SEQUENCE</scope>
</reference>
<evidence type="ECO:0000313" key="1">
    <source>
        <dbReference type="EMBL" id="KKK75019.1"/>
    </source>
</evidence>
<proteinExistence type="predicted"/>
<dbReference type="EMBL" id="LAZR01056051">
    <property type="protein sequence ID" value="KKK75019.1"/>
    <property type="molecule type" value="Genomic_DNA"/>
</dbReference>
<comment type="caution">
    <text evidence="1">The sequence shown here is derived from an EMBL/GenBank/DDBJ whole genome shotgun (WGS) entry which is preliminary data.</text>
</comment>
<accession>A0A0F9A937</accession>
<dbReference type="AlphaFoldDB" id="A0A0F9A937"/>
<protein>
    <submittedName>
        <fullName evidence="1">Uncharacterized protein</fullName>
    </submittedName>
</protein>
<gene>
    <name evidence="1" type="ORF">LCGC14_2877940</name>
</gene>
<sequence>MNRTTHHKDPALDVASVEIIPVHTHDDDERGTELCYLVEWKHSWNVKLGRFEIARNFFPSREIAEDFRARITTIS</sequence>
<organism evidence="1">
    <name type="scientific">marine sediment metagenome</name>
    <dbReference type="NCBI Taxonomy" id="412755"/>
    <lineage>
        <taxon>unclassified sequences</taxon>
        <taxon>metagenomes</taxon>
        <taxon>ecological metagenomes</taxon>
    </lineage>
</organism>